<protein>
    <submittedName>
        <fullName evidence="2">DEAD/DEAH box helicase</fullName>
    </submittedName>
</protein>
<proteinExistence type="predicted"/>
<dbReference type="Pfam" id="PF00271">
    <property type="entry name" value="Helicase_C"/>
    <property type="match status" value="1"/>
</dbReference>
<dbReference type="InterPro" id="IPR027417">
    <property type="entry name" value="P-loop_NTPase"/>
</dbReference>
<dbReference type="InterPro" id="IPR022138">
    <property type="entry name" value="DUF3670"/>
</dbReference>
<keyword evidence="2" id="KW-0347">Helicase</keyword>
<gene>
    <name evidence="2" type="ORF">HAP41_0000049880</name>
</gene>
<keyword evidence="2" id="KW-0547">Nucleotide-binding</keyword>
<dbReference type="GO" id="GO:0016787">
    <property type="term" value="F:hydrolase activity"/>
    <property type="evidence" value="ECO:0007669"/>
    <property type="project" value="UniProtKB-KW"/>
</dbReference>
<dbReference type="Pfam" id="PF12419">
    <property type="entry name" value="DUF3670"/>
    <property type="match status" value="1"/>
</dbReference>
<keyword evidence="2" id="KW-0614">Plasmid</keyword>
<dbReference type="CDD" id="cd18793">
    <property type="entry name" value="SF2_C_SNF"/>
    <property type="match status" value="1"/>
</dbReference>
<evidence type="ECO:0000313" key="2">
    <source>
        <dbReference type="EMBL" id="UPT92413.1"/>
    </source>
</evidence>
<dbReference type="InterPro" id="IPR049730">
    <property type="entry name" value="SNF2/RAD54-like_C"/>
</dbReference>
<dbReference type="GO" id="GO:0005524">
    <property type="term" value="F:ATP binding"/>
    <property type="evidence" value="ECO:0007669"/>
    <property type="project" value="InterPro"/>
</dbReference>
<dbReference type="SMART" id="SM00487">
    <property type="entry name" value="DEXDc"/>
    <property type="match status" value="1"/>
</dbReference>
<dbReference type="SUPFAM" id="SSF52540">
    <property type="entry name" value="P-loop containing nucleoside triphosphate hydrolases"/>
    <property type="match status" value="2"/>
</dbReference>
<dbReference type="Proteomes" id="UP000551709">
    <property type="component" value="Plasmid pBb1S5b"/>
</dbReference>
<dbReference type="Pfam" id="PF00176">
    <property type="entry name" value="SNF2-rel_dom"/>
    <property type="match status" value="1"/>
</dbReference>
<dbReference type="SMART" id="SM00490">
    <property type="entry name" value="HELICc"/>
    <property type="match status" value="1"/>
</dbReference>
<dbReference type="InterPro" id="IPR014001">
    <property type="entry name" value="Helicase_ATP-bd"/>
</dbReference>
<geneLocation type="plasmid" evidence="2 3">
    <name>pBb1S5b</name>
</geneLocation>
<dbReference type="Gene3D" id="3.40.50.300">
    <property type="entry name" value="P-loop containing nucleotide triphosphate hydrolases"/>
    <property type="match status" value="1"/>
</dbReference>
<keyword evidence="1" id="KW-0378">Hydrolase</keyword>
<name>A0A8T5VJR6_9BRAD</name>
<evidence type="ECO:0000313" key="3">
    <source>
        <dbReference type="Proteomes" id="UP000551709"/>
    </source>
</evidence>
<reference evidence="2" key="1">
    <citation type="journal article" date="2017" name="Syst. Appl. Microbiol.">
        <title>Soybeans inoculated with root zone soils of Canadian native legumes harbour diverse and novel Bradyrhizobium spp. that possess agricultural potential.</title>
        <authorList>
            <person name="Bromfield E.S.P."/>
            <person name="Cloutier S."/>
            <person name="Tambong J.T."/>
            <person name="Tran Thi T.V."/>
        </authorList>
    </citation>
    <scope>NUCLEOTIDE SEQUENCE</scope>
    <source>
        <strain evidence="2">1S5</strain>
    </source>
</reference>
<dbReference type="InterPro" id="IPR038718">
    <property type="entry name" value="SNF2-like_sf"/>
</dbReference>
<dbReference type="PROSITE" id="PS51194">
    <property type="entry name" value="HELICASE_CTER"/>
    <property type="match status" value="1"/>
</dbReference>
<dbReference type="Gene3D" id="3.40.50.10810">
    <property type="entry name" value="Tandem AAA-ATPase domain"/>
    <property type="match status" value="1"/>
</dbReference>
<sequence>MMTLEPVLTPHGLLTLRQTAQAPALEPDQGLQLEKAFLRGSGHGLLWLGADEVATVLPPVLSYWRELGMRYMTALCALPSVGDGRTKPPVPIPADGELDTMAAAVPPMTGAEYLTTSVLANLWRGMDAAFDAELVQAKLSVQEFLKSRHPAWNLVGRVHFNLAENRKDEEAPFAFLATYTTRLSAEAKAQHLPLGKALQEYSGARNRQRLLSLLMPVQRAAESCPWLKTMVDAGDIFHPLRWSPQQALQFLKDVPALESAGVVVRMPASWRMNHPARPQVKATVGGNAPSQLGMDALLDFRMEVTLEGESLSKAEIKRLLAHSDGLTLIRGKWVEVDHERLHRTLEQFEAIERRAAADGLSFGEAMRLLAGAGIAGDKTAAPAEIDWSQTVAGPWLAETLATLRHPDWLMRVDPGQHFQGTLRPYQQSGVQWLYLLTQLKLGACLADDMGLGKTIQVLSLLLVIKNEDMAIRKPCLLVAPASLLANWAAEISRFAPSLKTVVVHPSAAPSEKLNTYSADRCADVDLVITSYGFLTRTPWLETTSWRFVVLDEAQAIKNPGAKQTKSVKRLKAEMRIALTGTPIENRLGDLWSIFDFINPGLLGSSKEFSAFVKRLADRPHNPYGPLRQLVRPYILRRLKTDKSIIADLPDKAEVKTFCPLSRKQAALYQQAVAELASHLEEVDGIKRRGIVLAFLMRLKQICNHPSQWLGDGAWNEEDSGKLVRLRDIAEVVAARQEKALIFTQFKESTAPLVAFLGSVFGRPGLVLHGETEVKKRRDLVRQFQEDEDVPFFVLSVKAGGTGLNLTAASHVIHFDRWWNPAVENQATDRAFRIGQTKNVLVHKFVCRGTVEEKIDHMIESKKQLAGDFLGGGADILLTEMKDEELLRLVTLDLGAAMKEGDE</sequence>
<keyword evidence="2" id="KW-0067">ATP-binding</keyword>
<dbReference type="PANTHER" id="PTHR10799">
    <property type="entry name" value="SNF2/RAD54 HELICASE FAMILY"/>
    <property type="match status" value="1"/>
</dbReference>
<dbReference type="PROSITE" id="PS51192">
    <property type="entry name" value="HELICASE_ATP_BIND_1"/>
    <property type="match status" value="1"/>
</dbReference>
<dbReference type="InterPro" id="IPR000330">
    <property type="entry name" value="SNF2_N"/>
</dbReference>
<dbReference type="InterPro" id="IPR001650">
    <property type="entry name" value="Helicase_C-like"/>
</dbReference>
<dbReference type="GO" id="GO:0004386">
    <property type="term" value="F:helicase activity"/>
    <property type="evidence" value="ECO:0007669"/>
    <property type="project" value="UniProtKB-KW"/>
</dbReference>
<accession>A0A8T5VJR6</accession>
<dbReference type="RefSeq" id="WP_166107275.1">
    <property type="nucleotide sequence ID" value="NZ_CP096254.1"/>
</dbReference>
<dbReference type="CDD" id="cd18012">
    <property type="entry name" value="DEXQc_arch_SWI2_SNF2"/>
    <property type="match status" value="1"/>
</dbReference>
<organism evidence="2 3">
    <name type="scientific">Bradyrhizobium barranii subsp. apii</name>
    <dbReference type="NCBI Taxonomy" id="2819348"/>
    <lineage>
        <taxon>Bacteria</taxon>
        <taxon>Pseudomonadati</taxon>
        <taxon>Pseudomonadota</taxon>
        <taxon>Alphaproteobacteria</taxon>
        <taxon>Hyphomicrobiales</taxon>
        <taxon>Nitrobacteraceae</taxon>
        <taxon>Bradyrhizobium</taxon>
        <taxon>Bradyrhizobium barranii</taxon>
    </lineage>
</organism>
<dbReference type="AlphaFoldDB" id="A0A8T5VJR6"/>
<dbReference type="EMBL" id="CP096257">
    <property type="protein sequence ID" value="UPT92413.1"/>
    <property type="molecule type" value="Genomic_DNA"/>
</dbReference>
<reference evidence="2" key="2">
    <citation type="submission" date="2022-04" db="EMBL/GenBank/DDBJ databases">
        <authorList>
            <person name="Bromfield E.S.P."/>
            <person name="Cloutier S."/>
        </authorList>
    </citation>
    <scope>NUCLEOTIDE SEQUENCE</scope>
    <source>
        <strain evidence="2">1S5</strain>
        <plasmid evidence="2">pBb1S5b</plasmid>
    </source>
</reference>
<evidence type="ECO:0000256" key="1">
    <source>
        <dbReference type="ARBA" id="ARBA00022801"/>
    </source>
</evidence>